<keyword evidence="2" id="KW-1133">Transmembrane helix</keyword>
<keyword evidence="2" id="KW-0812">Transmembrane</keyword>
<feature type="transmembrane region" description="Helical" evidence="2">
    <location>
        <begin position="289"/>
        <end position="310"/>
    </location>
</feature>
<name>A0A255GBN8_9ACTN</name>
<dbReference type="OrthoDB" id="3734606at2"/>
<feature type="compositionally biased region" description="Basic and acidic residues" evidence="1">
    <location>
        <begin position="47"/>
        <end position="62"/>
    </location>
</feature>
<proteinExistence type="predicted"/>
<keyword evidence="2" id="KW-0472">Membrane</keyword>
<feature type="transmembrane region" description="Helical" evidence="2">
    <location>
        <begin position="256"/>
        <end position="277"/>
    </location>
</feature>
<feature type="transmembrane region" description="Helical" evidence="2">
    <location>
        <begin position="217"/>
        <end position="244"/>
    </location>
</feature>
<accession>A0A255GBN8</accession>
<feature type="compositionally biased region" description="Polar residues" evidence="1">
    <location>
        <begin position="73"/>
        <end position="82"/>
    </location>
</feature>
<comment type="caution">
    <text evidence="3">The sequence shown here is derived from an EMBL/GenBank/DDBJ whole genome shotgun (WGS) entry which is preliminary data.</text>
</comment>
<reference evidence="3 4" key="1">
    <citation type="submission" date="2017-07" db="EMBL/GenBank/DDBJ databases">
        <title>Draft whole genome sequences of clinical Proprionibacteriaceae strains.</title>
        <authorList>
            <person name="Bernier A.-M."/>
            <person name="Bernard K."/>
            <person name="Domingo M.-C."/>
        </authorList>
    </citation>
    <scope>NUCLEOTIDE SEQUENCE [LARGE SCALE GENOMIC DNA]</scope>
    <source>
        <strain evidence="3 4">NML 030167</strain>
    </source>
</reference>
<feature type="compositionally biased region" description="Low complexity" evidence="1">
    <location>
        <begin position="168"/>
        <end position="177"/>
    </location>
</feature>
<sequence length="331" mass="34639">MATWEDGPEYAPRERPAGFAAPEVAALDVAPPRQELSAGAPAQRPVFEQRHQVSPLTEHRPEVGPQRDPQQAFEVTSSVMTDSSASAWGAAHSGFTGSSQPDPGWAPPSGPPAGTPTGGHPLPTTPSVVPGVPHPADVAGPPVHDPHQAFHLTGGQRQGLDFPPPEGAPAGQPGPEQLSDYPAPGSPQWFGPGPQPAPRQQRVSVSSVLEGVTFPTAVALLIGGLCVLVDLFGWLSPLAFLTAFLTSGRIGYRRAWVRYLFLAGTAALVVTLVVGVLSSLDNLLLAYDLLSQLSAIVCWAVLIALIALVAKAQSRGEQPEQPDRDPDPGWG</sequence>
<gene>
    <name evidence="3" type="ORF">CGZ94_14800</name>
</gene>
<evidence type="ECO:0000313" key="3">
    <source>
        <dbReference type="EMBL" id="OYO11683.1"/>
    </source>
</evidence>
<dbReference type="AlphaFoldDB" id="A0A255GBN8"/>
<dbReference type="EMBL" id="NMVO01000015">
    <property type="protein sequence ID" value="OYO11683.1"/>
    <property type="molecule type" value="Genomic_DNA"/>
</dbReference>
<feature type="region of interest" description="Disordered" evidence="1">
    <location>
        <begin position="1"/>
        <end position="20"/>
    </location>
</feature>
<evidence type="ECO:0000256" key="2">
    <source>
        <dbReference type="SAM" id="Phobius"/>
    </source>
</evidence>
<keyword evidence="4" id="KW-1185">Reference proteome</keyword>
<feature type="compositionally biased region" description="Low complexity" evidence="1">
    <location>
        <begin position="83"/>
        <end position="94"/>
    </location>
</feature>
<dbReference type="RefSeq" id="WP_094406098.1">
    <property type="nucleotide sequence ID" value="NZ_NMVO01000015.1"/>
</dbReference>
<protein>
    <submittedName>
        <fullName evidence="3">Uncharacterized protein</fullName>
    </submittedName>
</protein>
<evidence type="ECO:0000256" key="1">
    <source>
        <dbReference type="SAM" id="MobiDB-lite"/>
    </source>
</evidence>
<organism evidence="3 4">
    <name type="scientific">Enemella evansiae</name>
    <dbReference type="NCBI Taxonomy" id="2016499"/>
    <lineage>
        <taxon>Bacteria</taxon>
        <taxon>Bacillati</taxon>
        <taxon>Actinomycetota</taxon>
        <taxon>Actinomycetes</taxon>
        <taxon>Propionibacteriales</taxon>
        <taxon>Propionibacteriaceae</taxon>
        <taxon>Enemella</taxon>
    </lineage>
</organism>
<feature type="compositionally biased region" description="Pro residues" evidence="1">
    <location>
        <begin position="104"/>
        <end position="114"/>
    </location>
</feature>
<dbReference type="Proteomes" id="UP000215896">
    <property type="component" value="Unassembled WGS sequence"/>
</dbReference>
<evidence type="ECO:0000313" key="4">
    <source>
        <dbReference type="Proteomes" id="UP000215896"/>
    </source>
</evidence>
<feature type="region of interest" description="Disordered" evidence="1">
    <location>
        <begin position="30"/>
        <end position="201"/>
    </location>
</feature>